<accession>A0A1I3Z7Z1</accession>
<dbReference type="InterPro" id="IPR029035">
    <property type="entry name" value="DHS-like_NAD/FAD-binding_dom"/>
</dbReference>
<proteinExistence type="predicted"/>
<dbReference type="InterPro" id="IPR003000">
    <property type="entry name" value="Sirtuin"/>
</dbReference>
<evidence type="ECO:0000313" key="7">
    <source>
        <dbReference type="Proteomes" id="UP000199533"/>
    </source>
</evidence>
<dbReference type="InterPro" id="IPR026591">
    <property type="entry name" value="Sirtuin_cat_small_dom_sf"/>
</dbReference>
<evidence type="ECO:0000313" key="6">
    <source>
        <dbReference type="EMBL" id="SFK39669.1"/>
    </source>
</evidence>
<protein>
    <recommendedName>
        <fullName evidence="1">protein acetyllysine N-acetyltransferase</fullName>
        <ecNumber evidence="1">2.3.1.286</ecNumber>
    </recommendedName>
</protein>
<evidence type="ECO:0000256" key="2">
    <source>
        <dbReference type="ARBA" id="ARBA00022679"/>
    </source>
</evidence>
<dbReference type="InterPro" id="IPR050134">
    <property type="entry name" value="NAD-dep_sirtuin_deacylases"/>
</dbReference>
<evidence type="ECO:0000256" key="4">
    <source>
        <dbReference type="PROSITE-ProRule" id="PRU00236"/>
    </source>
</evidence>
<keyword evidence="7" id="KW-1185">Reference proteome</keyword>
<name>A0A1I3Z7Z1_9PROT</name>
<dbReference type="GO" id="GO:0017136">
    <property type="term" value="F:histone deacetylase activity, NAD-dependent"/>
    <property type="evidence" value="ECO:0007669"/>
    <property type="project" value="TreeGrafter"/>
</dbReference>
<evidence type="ECO:0000259" key="5">
    <source>
        <dbReference type="PROSITE" id="PS50305"/>
    </source>
</evidence>
<dbReference type="EMBL" id="FOSP01000005">
    <property type="protein sequence ID" value="SFK39669.1"/>
    <property type="molecule type" value="Genomic_DNA"/>
</dbReference>
<dbReference type="SUPFAM" id="SSF52467">
    <property type="entry name" value="DHS-like NAD/FAD-binding domain"/>
    <property type="match status" value="1"/>
</dbReference>
<evidence type="ECO:0000256" key="3">
    <source>
        <dbReference type="ARBA" id="ARBA00023027"/>
    </source>
</evidence>
<keyword evidence="2" id="KW-0808">Transferase</keyword>
<gene>
    <name evidence="6" type="ORF">SAMN05216302_1005122</name>
</gene>
<dbReference type="STRING" id="52441.SAMN05216302_1005122"/>
<dbReference type="Gene3D" id="3.30.1600.10">
    <property type="entry name" value="SIR2/SIRT2 'Small Domain"/>
    <property type="match status" value="1"/>
</dbReference>
<dbReference type="NCBIfam" id="NF003738">
    <property type="entry name" value="PRK05333.1"/>
    <property type="match status" value="1"/>
</dbReference>
<dbReference type="InterPro" id="IPR026590">
    <property type="entry name" value="Ssirtuin_cat_dom"/>
</dbReference>
<dbReference type="Pfam" id="PF02146">
    <property type="entry name" value="SIR2"/>
    <property type="match status" value="1"/>
</dbReference>
<evidence type="ECO:0000256" key="1">
    <source>
        <dbReference type="ARBA" id="ARBA00012928"/>
    </source>
</evidence>
<keyword evidence="3" id="KW-0520">NAD</keyword>
<comment type="caution">
    <text evidence="4">Lacks conserved residue(s) required for the propagation of feature annotation.</text>
</comment>
<organism evidence="6 7">
    <name type="scientific">Nitrosomonas aestuarii</name>
    <dbReference type="NCBI Taxonomy" id="52441"/>
    <lineage>
        <taxon>Bacteria</taxon>
        <taxon>Pseudomonadati</taxon>
        <taxon>Pseudomonadota</taxon>
        <taxon>Betaproteobacteria</taxon>
        <taxon>Nitrosomonadales</taxon>
        <taxon>Nitrosomonadaceae</taxon>
        <taxon>Nitrosomonas</taxon>
    </lineage>
</organism>
<dbReference type="AlphaFoldDB" id="A0A1I3Z7Z1"/>
<dbReference type="Gene3D" id="3.40.50.1220">
    <property type="entry name" value="TPP-binding domain"/>
    <property type="match status" value="1"/>
</dbReference>
<dbReference type="PROSITE" id="PS50305">
    <property type="entry name" value="SIRTUIN"/>
    <property type="match status" value="1"/>
</dbReference>
<dbReference type="PANTHER" id="PTHR11085:SF10">
    <property type="entry name" value="NAD-DEPENDENT PROTEIN DEACYLASE SIRTUIN-5, MITOCHONDRIAL-RELATED"/>
    <property type="match status" value="1"/>
</dbReference>
<sequence>MLTDELQSIIDRHKPWLVITGAGISLNSGIPTYRDDKGNWLRSDPIKHHEFIQYENKRKRYWARSAVGWPPVERAQPNDVHYALAELEKRGYITGLITQNVDRLHQKAGQQNVIDLHGRLDRVRCLNCGQYEERWQLQVRLLERNPFLTPLIAELAPDGDAHVEDKTIEKITPVNCMSCDGILMPDVVFFGGTVPKKTNLATAQLYEQSNGVLVVGSSLMVYSGFRFCKLAKQDGRPLIIINRGKTRADNFADYKIERDCQSVLSALIDYQYPSFQS</sequence>
<dbReference type="GO" id="GO:0070403">
    <property type="term" value="F:NAD+ binding"/>
    <property type="evidence" value="ECO:0007669"/>
    <property type="project" value="InterPro"/>
</dbReference>
<dbReference type="RefSeq" id="WP_090697697.1">
    <property type="nucleotide sequence ID" value="NZ_FOSP01000005.1"/>
</dbReference>
<dbReference type="OrthoDB" id="9800582at2"/>
<dbReference type="EC" id="2.3.1.286" evidence="1"/>
<feature type="domain" description="Deacetylase sirtuin-type" evidence="5">
    <location>
        <begin position="1"/>
        <end position="277"/>
    </location>
</feature>
<dbReference type="Proteomes" id="UP000199533">
    <property type="component" value="Unassembled WGS sequence"/>
</dbReference>
<reference evidence="7" key="1">
    <citation type="submission" date="2016-10" db="EMBL/GenBank/DDBJ databases">
        <authorList>
            <person name="Varghese N."/>
            <person name="Submissions S."/>
        </authorList>
    </citation>
    <scope>NUCLEOTIDE SEQUENCE [LARGE SCALE GENOMIC DNA]</scope>
    <source>
        <strain evidence="7">Nm69</strain>
    </source>
</reference>
<dbReference type="PANTHER" id="PTHR11085">
    <property type="entry name" value="NAD-DEPENDENT PROTEIN DEACYLASE SIRTUIN-5, MITOCHONDRIAL-RELATED"/>
    <property type="match status" value="1"/>
</dbReference>